<evidence type="ECO:0000256" key="1">
    <source>
        <dbReference type="SAM" id="Phobius"/>
    </source>
</evidence>
<gene>
    <name evidence="2" type="ORF">E6W36_06365</name>
</gene>
<dbReference type="AlphaFoldDB" id="A0A4D7C2L8"/>
<proteinExistence type="predicted"/>
<dbReference type="KEGG" id="hgn:E6W36_06365"/>
<feature type="transmembrane region" description="Helical" evidence="1">
    <location>
        <begin position="37"/>
        <end position="57"/>
    </location>
</feature>
<dbReference type="Proteomes" id="UP000298714">
    <property type="component" value="Chromosome"/>
</dbReference>
<protein>
    <recommendedName>
        <fullName evidence="4">Acyltransferase</fullName>
    </recommendedName>
</protein>
<name>A0A4D7C2L8_9SPHN</name>
<keyword evidence="1" id="KW-0472">Membrane</keyword>
<keyword evidence="1" id="KW-1133">Transmembrane helix</keyword>
<dbReference type="RefSeq" id="WP_222874144.1">
    <property type="nucleotide sequence ID" value="NZ_CP039704.1"/>
</dbReference>
<keyword evidence="1" id="KW-0812">Transmembrane</keyword>
<accession>A0A4D7C2L8</accession>
<feature type="transmembrane region" description="Helical" evidence="1">
    <location>
        <begin position="64"/>
        <end position="81"/>
    </location>
</feature>
<organism evidence="2 3">
    <name type="scientific">Hankyongella ginsenosidimutans</name>
    <dbReference type="NCBI Taxonomy" id="1763828"/>
    <lineage>
        <taxon>Bacteria</taxon>
        <taxon>Pseudomonadati</taxon>
        <taxon>Pseudomonadota</taxon>
        <taxon>Alphaproteobacteria</taxon>
        <taxon>Sphingomonadales</taxon>
        <taxon>Sphingomonadaceae</taxon>
        <taxon>Hankyongella</taxon>
    </lineage>
</organism>
<sequence>MGFICATLLGVLLLLAPHVHRLPGWMTFLGTISYSLYLSHIFTVGYVYAVAARLGLFAVLPQEVLFFLALAVAMATSWLLYRLVEKPVLAWAHRVVP</sequence>
<keyword evidence="3" id="KW-1185">Reference proteome</keyword>
<evidence type="ECO:0000313" key="2">
    <source>
        <dbReference type="EMBL" id="QCI79311.1"/>
    </source>
</evidence>
<evidence type="ECO:0008006" key="4">
    <source>
        <dbReference type="Google" id="ProtNLM"/>
    </source>
</evidence>
<evidence type="ECO:0000313" key="3">
    <source>
        <dbReference type="Proteomes" id="UP000298714"/>
    </source>
</evidence>
<dbReference type="EMBL" id="CP039704">
    <property type="protein sequence ID" value="QCI79311.1"/>
    <property type="molecule type" value="Genomic_DNA"/>
</dbReference>
<reference evidence="3" key="1">
    <citation type="submission" date="2019-04" db="EMBL/GenBank/DDBJ databases">
        <title>Complete genome sequence of Sphingomonas sp. W1-2-3.</title>
        <authorList>
            <person name="Im W.T."/>
        </authorList>
    </citation>
    <scope>NUCLEOTIDE SEQUENCE [LARGE SCALE GENOMIC DNA]</scope>
    <source>
        <strain evidence="3">W1-2-3</strain>
    </source>
</reference>